<dbReference type="CDD" id="cd00332">
    <property type="entry name" value="PAL-HAL"/>
    <property type="match status" value="1"/>
</dbReference>
<name>A0ABP5K5E4_9ACTN</name>
<dbReference type="Pfam" id="PF00221">
    <property type="entry name" value="Lyase_aromatic"/>
    <property type="match status" value="1"/>
</dbReference>
<evidence type="ECO:0000256" key="2">
    <source>
        <dbReference type="SAM" id="MobiDB-lite"/>
    </source>
</evidence>
<organism evidence="3 4">
    <name type="scientific">Streptomyces synnematoformans</name>
    <dbReference type="NCBI Taxonomy" id="415721"/>
    <lineage>
        <taxon>Bacteria</taxon>
        <taxon>Bacillati</taxon>
        <taxon>Actinomycetota</taxon>
        <taxon>Actinomycetes</taxon>
        <taxon>Kitasatosporales</taxon>
        <taxon>Streptomycetaceae</taxon>
        <taxon>Streptomyces</taxon>
    </lineage>
</organism>
<dbReference type="PANTHER" id="PTHR10362">
    <property type="entry name" value="HISTIDINE AMMONIA-LYASE"/>
    <property type="match status" value="1"/>
</dbReference>
<dbReference type="EMBL" id="BAAAPF010000093">
    <property type="protein sequence ID" value="GAA2126016.1"/>
    <property type="molecule type" value="Genomic_DNA"/>
</dbReference>
<evidence type="ECO:0000256" key="1">
    <source>
        <dbReference type="ARBA" id="ARBA00023239"/>
    </source>
</evidence>
<feature type="region of interest" description="Disordered" evidence="2">
    <location>
        <begin position="321"/>
        <end position="350"/>
    </location>
</feature>
<evidence type="ECO:0000313" key="4">
    <source>
        <dbReference type="Proteomes" id="UP001500443"/>
    </source>
</evidence>
<dbReference type="Gene3D" id="1.20.200.10">
    <property type="entry name" value="Fumarase/aspartase (Central domain)"/>
    <property type="match status" value="1"/>
</dbReference>
<evidence type="ECO:0000313" key="3">
    <source>
        <dbReference type="EMBL" id="GAA2126016.1"/>
    </source>
</evidence>
<sequence length="556" mass="56834">MLTTTDDTVSLARPLDAAALRRAAAPLTVAVDDETRARVARGRRLFHTLRHGPGGNGGGPRIYGATTGFGALVGYAGRADEADQCDNTLAHLGAGQGPDLPHEIGRAALLLRTHSLARGYSGVSAEVVDRLAAMFATTFAPAIPRYGSVGASGDLIPLAYATQALRGRGHAYLDDRRMPAAEALHAAGLRPLTLDGRDALALVNGTSVTTAATALARDAVRAAHRSLTALTCLLADLLGCDPGFLDADLLRAYGHPGAVDVGARMRRTLAGTRPSGTRPLQEPYSIRCAPQLLGAAEDALRYVDQVVAADLGGVSDNPLFFPAEPGDRPVGEGPAGDGPAGDGDGDPGKVVHGGNFFGQPAAFAADVLASVTAQLGNLAERQLDLLVDPARNGGLPPMLTTAPGAQHGLQGVQLATTAFVAEIRHAATPVGMQSLATNLHNQDVVPFGTQAALRSYDMAKLLGLLCGSLALGLRQAAHAGARRPTAVRCGALLDALVVAIAPVDPDRPLDADVRAAARLLASAAEAETETGTEMETGTVMGTGMEAAVEAVAGDGS</sequence>
<protein>
    <submittedName>
        <fullName evidence="3">Aromatic amino acid ammonia-lyase</fullName>
    </submittedName>
</protein>
<comment type="caution">
    <text evidence="3">The sequence shown here is derived from an EMBL/GenBank/DDBJ whole genome shotgun (WGS) entry which is preliminary data.</text>
</comment>
<feature type="compositionally biased region" description="Gly residues" evidence="2">
    <location>
        <begin position="333"/>
        <end position="342"/>
    </location>
</feature>
<dbReference type="InterPro" id="IPR022313">
    <property type="entry name" value="Phe/His_NH3-lyase_AS"/>
</dbReference>
<dbReference type="InterPro" id="IPR024083">
    <property type="entry name" value="Fumarase/histidase_N"/>
</dbReference>
<dbReference type="PROSITE" id="PS00488">
    <property type="entry name" value="PAL_HISTIDASE"/>
    <property type="match status" value="1"/>
</dbReference>
<keyword evidence="1" id="KW-0456">Lyase</keyword>
<dbReference type="InterPro" id="IPR008948">
    <property type="entry name" value="L-Aspartase-like"/>
</dbReference>
<dbReference type="Gene3D" id="1.10.275.10">
    <property type="entry name" value="Fumarase/aspartase (N-terminal domain)"/>
    <property type="match status" value="1"/>
</dbReference>
<keyword evidence="4" id="KW-1185">Reference proteome</keyword>
<reference evidence="4" key="1">
    <citation type="journal article" date="2019" name="Int. J. Syst. Evol. Microbiol.">
        <title>The Global Catalogue of Microorganisms (GCM) 10K type strain sequencing project: providing services to taxonomists for standard genome sequencing and annotation.</title>
        <authorList>
            <consortium name="The Broad Institute Genomics Platform"/>
            <consortium name="The Broad Institute Genome Sequencing Center for Infectious Disease"/>
            <person name="Wu L."/>
            <person name="Ma J."/>
        </authorList>
    </citation>
    <scope>NUCLEOTIDE SEQUENCE [LARGE SCALE GENOMIC DNA]</scope>
    <source>
        <strain evidence="4">JCM 15481</strain>
    </source>
</reference>
<proteinExistence type="predicted"/>
<dbReference type="InterPro" id="IPR001106">
    <property type="entry name" value="Aromatic_Lyase"/>
</dbReference>
<dbReference type="SUPFAM" id="SSF48557">
    <property type="entry name" value="L-aspartase-like"/>
    <property type="match status" value="1"/>
</dbReference>
<accession>A0ABP5K5E4</accession>
<dbReference type="Proteomes" id="UP001500443">
    <property type="component" value="Unassembled WGS sequence"/>
</dbReference>
<gene>
    <name evidence="3" type="ORF">GCM10009802_31690</name>
</gene>